<organism evidence="4 5">
    <name type="scientific">Oceanobacillus kimchii</name>
    <dbReference type="NCBI Taxonomy" id="746691"/>
    <lineage>
        <taxon>Bacteria</taxon>
        <taxon>Bacillati</taxon>
        <taxon>Bacillota</taxon>
        <taxon>Bacilli</taxon>
        <taxon>Bacillales</taxon>
        <taxon>Bacillaceae</taxon>
        <taxon>Oceanobacillus</taxon>
    </lineage>
</organism>
<dbReference type="RefSeq" id="WP_317958312.1">
    <property type="nucleotide sequence ID" value="NZ_BSKO01000001.1"/>
</dbReference>
<protein>
    <recommendedName>
        <fullName evidence="6">YdcF family protein</fullName>
    </recommendedName>
</protein>
<evidence type="ECO:0000313" key="4">
    <source>
        <dbReference type="EMBL" id="GLO67568.1"/>
    </source>
</evidence>
<proteinExistence type="predicted"/>
<dbReference type="PANTHER" id="PTHR30336:SF4">
    <property type="entry name" value="ENVELOPE BIOGENESIS FACTOR ELYC"/>
    <property type="match status" value="1"/>
</dbReference>
<sequence>MKKIYMIFISTLLIFSFLSFSTVSAETQNNKKSLDERISELIYYYGEEARTDVLRTLDLMEEEFPEDYKIWNSVIDQWDWIENEMEENLNVAPDGLSEDDSHVFVVLGFALDSNGEMEDELIGRLEVALNSAEKYPNAYVLVTGGVEKNGWTEGDRMHDWLVDHGLSEDRIIVENESSNTVENASNSFEILYNQYDDIDSFSMITSQYHLKRSSIFYYTMSQLKAKELEKPPIEFLGEGNAGWYREDKTEEPLSLKIRGMYQIAGVEQSKDLPISQLEELEIEGGLEYILHEKLNVNVYAGYDNGYKRDVTEFSEITGFDSTIIGDQELTIHYEENGKTRDKNINVSVEAPSLDSMQQQVKNLQDEGEFADDNVARSLEVHLTALKRYEETEQREKLLKHLNGFQNLLEYHRDKELISDYAYDFLMRNTEYLIEELW</sequence>
<keyword evidence="5" id="KW-1185">Reference proteome</keyword>
<dbReference type="InterPro" id="IPR014729">
    <property type="entry name" value="Rossmann-like_a/b/a_fold"/>
</dbReference>
<dbReference type="PANTHER" id="PTHR30336">
    <property type="entry name" value="INNER MEMBRANE PROTEIN, PROBABLE PERMEASE"/>
    <property type="match status" value="1"/>
</dbReference>
<dbReference type="Gene3D" id="3.40.50.620">
    <property type="entry name" value="HUPs"/>
    <property type="match status" value="1"/>
</dbReference>
<feature type="domain" description="DUF218" evidence="2">
    <location>
        <begin position="103"/>
        <end position="216"/>
    </location>
</feature>
<dbReference type="EMBL" id="BSKO01000001">
    <property type="protein sequence ID" value="GLO67568.1"/>
    <property type="molecule type" value="Genomic_DNA"/>
</dbReference>
<feature type="domain" description="FIMAH" evidence="3">
    <location>
        <begin position="353"/>
        <end position="434"/>
    </location>
</feature>
<dbReference type="InterPro" id="IPR003848">
    <property type="entry name" value="DUF218"/>
</dbReference>
<evidence type="ECO:0000259" key="2">
    <source>
        <dbReference type="Pfam" id="PF02698"/>
    </source>
</evidence>
<evidence type="ECO:0000313" key="5">
    <source>
        <dbReference type="Proteomes" id="UP001275436"/>
    </source>
</evidence>
<name>A0ABQ5TL60_9BACI</name>
<dbReference type="Pfam" id="PF02698">
    <property type="entry name" value="DUF218"/>
    <property type="match status" value="1"/>
</dbReference>
<evidence type="ECO:0008006" key="6">
    <source>
        <dbReference type="Google" id="ProtNLM"/>
    </source>
</evidence>
<accession>A0ABQ5TL60</accession>
<dbReference type="Proteomes" id="UP001275436">
    <property type="component" value="Unassembled WGS sequence"/>
</dbReference>
<dbReference type="Pfam" id="PF22888">
    <property type="entry name" value="FIMAH"/>
    <property type="match status" value="1"/>
</dbReference>
<feature type="chain" id="PRO_5046380297" description="YdcF family protein" evidence="1">
    <location>
        <begin position="26"/>
        <end position="437"/>
    </location>
</feature>
<evidence type="ECO:0000256" key="1">
    <source>
        <dbReference type="SAM" id="SignalP"/>
    </source>
</evidence>
<gene>
    <name evidence="4" type="ORF">MACH08_33520</name>
</gene>
<keyword evidence="1" id="KW-0732">Signal</keyword>
<evidence type="ECO:0000259" key="3">
    <source>
        <dbReference type="Pfam" id="PF22888"/>
    </source>
</evidence>
<dbReference type="InterPro" id="IPR054470">
    <property type="entry name" value="FIMAH_dom"/>
</dbReference>
<comment type="caution">
    <text evidence="4">The sequence shown here is derived from an EMBL/GenBank/DDBJ whole genome shotgun (WGS) entry which is preliminary data.</text>
</comment>
<feature type="signal peptide" evidence="1">
    <location>
        <begin position="1"/>
        <end position="25"/>
    </location>
</feature>
<dbReference type="InterPro" id="IPR051599">
    <property type="entry name" value="Cell_Envelope_Assoc"/>
</dbReference>
<reference evidence="4 5" key="1">
    <citation type="submission" date="2023-02" db="EMBL/GenBank/DDBJ databases">
        <title>Oceanobacillus kimchii IFOP_LL358 isolated form Alexandrium catenella lab strain.</title>
        <authorList>
            <person name="Gajardo G."/>
            <person name="Ueki S."/>
            <person name="Maruyama F."/>
        </authorList>
    </citation>
    <scope>NUCLEOTIDE SEQUENCE [LARGE SCALE GENOMIC DNA]</scope>
    <source>
        <strain evidence="4 5">IFOP_LL358</strain>
    </source>
</reference>
<dbReference type="CDD" id="cd06259">
    <property type="entry name" value="YdcF-like"/>
    <property type="match status" value="1"/>
</dbReference>